<protein>
    <recommendedName>
        <fullName evidence="3">F-box domain-containing protein</fullName>
    </recommendedName>
</protein>
<name>A0AAD7K2P3_9AGAR</name>
<gene>
    <name evidence="1" type="ORF">B0H16DRAFT_946097</name>
</gene>
<dbReference type="InterPro" id="IPR032675">
    <property type="entry name" value="LRR_dom_sf"/>
</dbReference>
<reference evidence="1" key="1">
    <citation type="submission" date="2023-03" db="EMBL/GenBank/DDBJ databases">
        <title>Massive genome expansion in bonnet fungi (Mycena s.s.) driven by repeated elements and novel gene families across ecological guilds.</title>
        <authorList>
            <consortium name="Lawrence Berkeley National Laboratory"/>
            <person name="Harder C.B."/>
            <person name="Miyauchi S."/>
            <person name="Viragh M."/>
            <person name="Kuo A."/>
            <person name="Thoen E."/>
            <person name="Andreopoulos B."/>
            <person name="Lu D."/>
            <person name="Skrede I."/>
            <person name="Drula E."/>
            <person name="Henrissat B."/>
            <person name="Morin E."/>
            <person name="Kohler A."/>
            <person name="Barry K."/>
            <person name="LaButti K."/>
            <person name="Morin E."/>
            <person name="Salamov A."/>
            <person name="Lipzen A."/>
            <person name="Mereny Z."/>
            <person name="Hegedus B."/>
            <person name="Baldrian P."/>
            <person name="Stursova M."/>
            <person name="Weitz H."/>
            <person name="Taylor A."/>
            <person name="Grigoriev I.V."/>
            <person name="Nagy L.G."/>
            <person name="Martin F."/>
            <person name="Kauserud H."/>
        </authorList>
    </citation>
    <scope>NUCLEOTIDE SEQUENCE</scope>
    <source>
        <strain evidence="1">CBHHK182m</strain>
    </source>
</reference>
<organism evidence="1 2">
    <name type="scientific">Mycena metata</name>
    <dbReference type="NCBI Taxonomy" id="1033252"/>
    <lineage>
        <taxon>Eukaryota</taxon>
        <taxon>Fungi</taxon>
        <taxon>Dikarya</taxon>
        <taxon>Basidiomycota</taxon>
        <taxon>Agaricomycotina</taxon>
        <taxon>Agaricomycetes</taxon>
        <taxon>Agaricomycetidae</taxon>
        <taxon>Agaricales</taxon>
        <taxon>Marasmiineae</taxon>
        <taxon>Mycenaceae</taxon>
        <taxon>Mycena</taxon>
    </lineage>
</organism>
<evidence type="ECO:0000313" key="1">
    <source>
        <dbReference type="EMBL" id="KAJ7777037.1"/>
    </source>
</evidence>
<accession>A0AAD7K2P3</accession>
<dbReference type="SUPFAM" id="SSF52047">
    <property type="entry name" value="RNI-like"/>
    <property type="match status" value="1"/>
</dbReference>
<dbReference type="Gene3D" id="3.80.10.10">
    <property type="entry name" value="Ribonuclease Inhibitor"/>
    <property type="match status" value="1"/>
</dbReference>
<dbReference type="Proteomes" id="UP001215598">
    <property type="component" value="Unassembled WGS sequence"/>
</dbReference>
<evidence type="ECO:0000313" key="2">
    <source>
        <dbReference type="Proteomes" id="UP001215598"/>
    </source>
</evidence>
<dbReference type="AlphaFoldDB" id="A0AAD7K2P3"/>
<proteinExistence type="predicted"/>
<evidence type="ECO:0008006" key="3">
    <source>
        <dbReference type="Google" id="ProtNLM"/>
    </source>
</evidence>
<comment type="caution">
    <text evidence="1">The sequence shown here is derived from an EMBL/GenBank/DDBJ whole genome shotgun (WGS) entry which is preliminary data.</text>
</comment>
<dbReference type="EMBL" id="JARKIB010000008">
    <property type="protein sequence ID" value="KAJ7777037.1"/>
    <property type="molecule type" value="Genomic_DNA"/>
</dbReference>
<keyword evidence="2" id="KW-1185">Reference proteome</keyword>
<sequence length="474" mass="52528">MTNHSLTPNVGKPRSLSPIEKIAPEILTTIFIICRDDIYDDEDLYPVSTLNPRQAPLVFCHISSTFRNVARGTPLLWDTVSFHTADLLSDQKMAAVRTLLRLSGNLPLNVDVLRARSAASALAPERPNVQLLERIWEFRDRIQSLSLDISSQHIDLDSMGGLPSSSLVALRSLNIVQSQSGDNPTPVLPALLHLFRNAPSLRTLELAGPYHNDIFTANLSVIWGTLTKFISIVECPTATARDILRLCPALEACEIGNIDHDRLDVHSQPLLCTLPHLRSLELYGTGDLPVVGFFESFSFPNLLDLNLDSFVVSTHSLVELQRRSQFQLKQLHISSFRSTAQEIIGLLEVLPHLEKLTLAQCDASGELHKAFVYHGQVASSSLGLIYLKQLIIAENFYVLRWKRADESAAPIAEMATSFAQYRGGDNPCFPSLEIVDLYLEGKFPRDVEDRLAAACSTGYVVDHLAGERDGEDGQ</sequence>